<dbReference type="InterPro" id="IPR012944">
    <property type="entry name" value="SusD_RagB_dom"/>
</dbReference>
<name>A0A5B2VVE1_9BACT</name>
<keyword evidence="4" id="KW-0472">Membrane</keyword>
<evidence type="ECO:0000256" key="1">
    <source>
        <dbReference type="ARBA" id="ARBA00004442"/>
    </source>
</evidence>
<comment type="subcellular location">
    <subcellularLocation>
        <location evidence="1">Cell outer membrane</location>
    </subcellularLocation>
</comment>
<dbReference type="InterPro" id="IPR033985">
    <property type="entry name" value="SusD-like_N"/>
</dbReference>
<keyword evidence="9" id="KW-1185">Reference proteome</keyword>
<feature type="domain" description="RagB/SusD" evidence="6">
    <location>
        <begin position="357"/>
        <end position="508"/>
    </location>
</feature>
<dbReference type="GO" id="GO:0009279">
    <property type="term" value="C:cell outer membrane"/>
    <property type="evidence" value="ECO:0007669"/>
    <property type="project" value="UniProtKB-SubCell"/>
</dbReference>
<evidence type="ECO:0000313" key="8">
    <source>
        <dbReference type="EMBL" id="KAA2243231.1"/>
    </source>
</evidence>
<reference evidence="8 9" key="2">
    <citation type="submission" date="2019-09" db="EMBL/GenBank/DDBJ databases">
        <authorList>
            <person name="Jin C."/>
        </authorList>
    </citation>
    <scope>NUCLEOTIDE SEQUENCE [LARGE SCALE GENOMIC DNA]</scope>
    <source>
        <strain evidence="8 9">BN140078</strain>
    </source>
</reference>
<evidence type="ECO:0000256" key="3">
    <source>
        <dbReference type="ARBA" id="ARBA00022729"/>
    </source>
</evidence>
<proteinExistence type="inferred from homology"/>
<comment type="caution">
    <text evidence="8">The sequence shown here is derived from an EMBL/GenBank/DDBJ whole genome shotgun (WGS) entry which is preliminary data.</text>
</comment>
<dbReference type="RefSeq" id="WP_149838107.1">
    <property type="nucleotide sequence ID" value="NZ_VUOC01000002.1"/>
</dbReference>
<dbReference type="EMBL" id="VUOC01000002">
    <property type="protein sequence ID" value="KAA2243231.1"/>
    <property type="molecule type" value="Genomic_DNA"/>
</dbReference>
<gene>
    <name evidence="8" type="ORF">F0L74_12000</name>
</gene>
<sequence>MLTAYKYSKKSKVVSICIIMAGLFLSGCSKQLNITPEVFVSPEALYKDEAGIKAGVVGLYRQLLDLKRSDYVIVGMVGTDEAKTTLFVPTWGTYWQNFCAVNTYSQLMTSQNDVIQWFWVICYRGINNANTAIRYIPGAAAPDAVKNQGLGEAKFMRGLFYFYLVQLYGGVPLPTEEKSEVSDQKGGLPRSTPEQVYELIEKDLEFAAANLKSKGGNGTQVGAATKEAAMALLGKVYLTEKKYDKAKAALEPLLAASNVKLMDNYADLYVETNENNIESLFEVQFSNENNNTSNLANNLGSWQVNDLALPGGGGHVIIPTDYYFNSFEAGDKRKAASFRWEFFDKDGNPVDYSWWSDVGKPHMKKFDITKGISVSGSYSSRNLYYLRLADAILMYAEAENELGGTAVALQQLNRIRTRAGLDNYEIVHGAPSQDQLRKEIMVERMRELGFEGWRWFDLKRTGTLLQAVKDYNPDGAPNIQEKHLLYPIPTWEFDNNQSLSRADQNAGY</sequence>
<evidence type="ECO:0000256" key="4">
    <source>
        <dbReference type="ARBA" id="ARBA00023136"/>
    </source>
</evidence>
<evidence type="ECO:0000256" key="2">
    <source>
        <dbReference type="ARBA" id="ARBA00006275"/>
    </source>
</evidence>
<dbReference type="SUPFAM" id="SSF48452">
    <property type="entry name" value="TPR-like"/>
    <property type="match status" value="1"/>
</dbReference>
<comment type="similarity">
    <text evidence="2">Belongs to the SusD family.</text>
</comment>
<evidence type="ECO:0000259" key="7">
    <source>
        <dbReference type="Pfam" id="PF14322"/>
    </source>
</evidence>
<dbReference type="InterPro" id="IPR011990">
    <property type="entry name" value="TPR-like_helical_dom_sf"/>
</dbReference>
<dbReference type="Gene3D" id="1.25.40.390">
    <property type="match status" value="1"/>
</dbReference>
<dbReference type="Pfam" id="PF07980">
    <property type="entry name" value="SusD_RagB"/>
    <property type="match status" value="1"/>
</dbReference>
<keyword evidence="3" id="KW-0732">Signal</keyword>
<organism evidence="8 9">
    <name type="scientific">Chitinophaga agrisoli</name>
    <dbReference type="NCBI Taxonomy" id="2607653"/>
    <lineage>
        <taxon>Bacteria</taxon>
        <taxon>Pseudomonadati</taxon>
        <taxon>Bacteroidota</taxon>
        <taxon>Chitinophagia</taxon>
        <taxon>Chitinophagales</taxon>
        <taxon>Chitinophagaceae</taxon>
        <taxon>Chitinophaga</taxon>
    </lineage>
</organism>
<dbReference type="PROSITE" id="PS51257">
    <property type="entry name" value="PROKAR_LIPOPROTEIN"/>
    <property type="match status" value="1"/>
</dbReference>
<keyword evidence="5" id="KW-0998">Cell outer membrane</keyword>
<dbReference type="AlphaFoldDB" id="A0A5B2VVE1"/>
<evidence type="ECO:0000259" key="6">
    <source>
        <dbReference type="Pfam" id="PF07980"/>
    </source>
</evidence>
<dbReference type="Pfam" id="PF14322">
    <property type="entry name" value="SusD-like_3"/>
    <property type="match status" value="1"/>
</dbReference>
<evidence type="ECO:0000256" key="5">
    <source>
        <dbReference type="ARBA" id="ARBA00023237"/>
    </source>
</evidence>
<evidence type="ECO:0000313" key="9">
    <source>
        <dbReference type="Proteomes" id="UP000324611"/>
    </source>
</evidence>
<accession>A0A5B2VVE1</accession>
<protein>
    <submittedName>
        <fullName evidence="8">RagB/SusD family nutrient uptake outer membrane protein</fullName>
    </submittedName>
</protein>
<reference evidence="8 9" key="1">
    <citation type="submission" date="2019-09" db="EMBL/GenBank/DDBJ databases">
        <title>Chitinophaga ginsengihumi sp. nov., isolated from soil of ginseng rhizosphere.</title>
        <authorList>
            <person name="Lee J."/>
        </authorList>
    </citation>
    <scope>NUCLEOTIDE SEQUENCE [LARGE SCALE GENOMIC DNA]</scope>
    <source>
        <strain evidence="8 9">BN140078</strain>
    </source>
</reference>
<dbReference type="CDD" id="cd08977">
    <property type="entry name" value="SusD"/>
    <property type="match status" value="1"/>
</dbReference>
<dbReference type="Proteomes" id="UP000324611">
    <property type="component" value="Unassembled WGS sequence"/>
</dbReference>
<feature type="domain" description="SusD-like N-terminal" evidence="7">
    <location>
        <begin position="94"/>
        <end position="238"/>
    </location>
</feature>